<dbReference type="PANTHER" id="PTHR12747">
    <property type="entry name" value="ELONGATOR COMPLEX PROTEIN 1"/>
    <property type="match status" value="1"/>
</dbReference>
<feature type="domain" description="ELP1 alpha-solenoid" evidence="11">
    <location>
        <begin position="653"/>
        <end position="860"/>
    </location>
</feature>
<feature type="domain" description="ELP1 first N-terminal beta-propeller" evidence="8">
    <location>
        <begin position="124"/>
        <end position="316"/>
    </location>
</feature>
<dbReference type="Pfam" id="PF23797">
    <property type="entry name" value="Beta-prop_ELP1_2nd"/>
    <property type="match status" value="1"/>
</dbReference>
<keyword evidence="14" id="KW-1185">Reference proteome</keyword>
<evidence type="ECO:0000256" key="7">
    <source>
        <dbReference type="SAM" id="MobiDB-lite"/>
    </source>
</evidence>
<dbReference type="PANTHER" id="PTHR12747:SF0">
    <property type="entry name" value="ELONGATOR COMPLEX PROTEIN 1"/>
    <property type="match status" value="1"/>
</dbReference>
<dbReference type="InterPro" id="IPR006849">
    <property type="entry name" value="Elp1"/>
</dbReference>
<evidence type="ECO:0000259" key="12">
    <source>
        <dbReference type="Pfam" id="PF23936"/>
    </source>
</evidence>
<dbReference type="InterPro" id="IPR056164">
    <property type="entry name" value="Beta-prop_ELP1_1st"/>
</dbReference>
<feature type="compositionally biased region" description="Low complexity" evidence="7">
    <location>
        <begin position="1113"/>
        <end position="1130"/>
    </location>
</feature>
<feature type="domain" description="ELP1 N-terminal second beta-propeller" evidence="9">
    <location>
        <begin position="355"/>
        <end position="568"/>
    </location>
</feature>
<feature type="domain" description="ELP1 TPR" evidence="10">
    <location>
        <begin position="867"/>
        <end position="1030"/>
    </location>
</feature>
<dbReference type="EMBL" id="CP111014">
    <property type="protein sequence ID" value="WAR00251.1"/>
    <property type="molecule type" value="Genomic_DNA"/>
</dbReference>
<keyword evidence="6" id="KW-0539">Nucleus</keyword>
<feature type="domain" description="ELP1 three-helical bundle" evidence="12">
    <location>
        <begin position="1039"/>
        <end position="1213"/>
    </location>
</feature>
<accession>A0ABY7DZB2</accession>
<evidence type="ECO:0000259" key="8">
    <source>
        <dbReference type="Pfam" id="PF04762"/>
    </source>
</evidence>
<evidence type="ECO:0000259" key="10">
    <source>
        <dbReference type="Pfam" id="PF23878"/>
    </source>
</evidence>
<evidence type="ECO:0000256" key="2">
    <source>
        <dbReference type="ARBA" id="ARBA00006086"/>
    </source>
</evidence>
<comment type="pathway">
    <text evidence="1">tRNA modification; 5-methoxycarbonylmethyl-2-thiouridine-tRNA biosynthesis.</text>
</comment>
<dbReference type="SUPFAM" id="SSF69322">
    <property type="entry name" value="Tricorn protease domain 2"/>
    <property type="match status" value="1"/>
</dbReference>
<evidence type="ECO:0000259" key="9">
    <source>
        <dbReference type="Pfam" id="PF23797"/>
    </source>
</evidence>
<name>A0ABY7DZB2_MYAAR</name>
<dbReference type="Pfam" id="PF04762">
    <property type="entry name" value="Beta-prop_ELP1_1st"/>
    <property type="match status" value="1"/>
</dbReference>
<evidence type="ECO:0000313" key="13">
    <source>
        <dbReference type="EMBL" id="WAR00251.1"/>
    </source>
</evidence>
<dbReference type="InterPro" id="IPR056167">
    <property type="entry name" value="A-sol_ELP1"/>
</dbReference>
<evidence type="ECO:0000256" key="5">
    <source>
        <dbReference type="ARBA" id="ARBA00029535"/>
    </source>
</evidence>
<gene>
    <name evidence="13" type="ORF">MAR_024623</name>
</gene>
<proteinExistence type="inferred from homology"/>
<protein>
    <recommendedName>
        <fullName evidence="5 6">Elongator complex protein 1</fullName>
    </recommendedName>
</protein>
<evidence type="ECO:0000256" key="1">
    <source>
        <dbReference type="ARBA" id="ARBA00005043"/>
    </source>
</evidence>
<evidence type="ECO:0000256" key="6">
    <source>
        <dbReference type="PIRNR" id="PIRNR017233"/>
    </source>
</evidence>
<feature type="compositionally biased region" description="Polar residues" evidence="7">
    <location>
        <begin position="1101"/>
        <end position="1112"/>
    </location>
</feature>
<dbReference type="Proteomes" id="UP001164746">
    <property type="component" value="Chromosome 3"/>
</dbReference>
<dbReference type="InterPro" id="IPR056165">
    <property type="entry name" value="Beta-prop_ELP1_2nd"/>
</dbReference>
<comment type="function">
    <text evidence="6">Component of the elongator complex which is required for multiple tRNA modifications, including mcm5U (5-methoxycarbonylmethyl uridine), mcm5s2U (5-methoxycarbonylmethyl-2-thiouridine), and ncm5U (5-carbamoylmethyl uridine). The elongator complex catalyzes formation of carboxymethyluridine in the wobble base at position 34 in tRNAs.</text>
</comment>
<organism evidence="13 14">
    <name type="scientific">Mya arenaria</name>
    <name type="common">Soft-shell clam</name>
    <dbReference type="NCBI Taxonomy" id="6604"/>
    <lineage>
        <taxon>Eukaryota</taxon>
        <taxon>Metazoa</taxon>
        <taxon>Spiralia</taxon>
        <taxon>Lophotrochozoa</taxon>
        <taxon>Mollusca</taxon>
        <taxon>Bivalvia</taxon>
        <taxon>Autobranchia</taxon>
        <taxon>Heteroconchia</taxon>
        <taxon>Euheterodonta</taxon>
        <taxon>Imparidentia</taxon>
        <taxon>Neoheterodontei</taxon>
        <taxon>Myida</taxon>
        <taxon>Myoidea</taxon>
        <taxon>Myidae</taxon>
        <taxon>Mya</taxon>
    </lineage>
</organism>
<comment type="subcellular location">
    <subcellularLocation>
        <location evidence="6">Cytoplasm</location>
    </subcellularLocation>
    <subcellularLocation>
        <location evidence="6">Nucleus</location>
    </subcellularLocation>
</comment>
<keyword evidence="4" id="KW-0819">tRNA processing</keyword>
<dbReference type="InterPro" id="IPR036322">
    <property type="entry name" value="WD40_repeat_dom_sf"/>
</dbReference>
<dbReference type="PIRSF" id="PIRSF017233">
    <property type="entry name" value="IKAP"/>
    <property type="match status" value="1"/>
</dbReference>
<keyword evidence="3 6" id="KW-0963">Cytoplasm</keyword>
<dbReference type="InterPro" id="IPR056166">
    <property type="entry name" value="TPR_ELP1"/>
</dbReference>
<evidence type="ECO:0000256" key="3">
    <source>
        <dbReference type="ARBA" id="ARBA00022490"/>
    </source>
</evidence>
<dbReference type="Gene3D" id="2.130.10.10">
    <property type="entry name" value="YVTN repeat-like/Quinoprotein amine dehydrogenase"/>
    <property type="match status" value="1"/>
</dbReference>
<dbReference type="Pfam" id="PF23925">
    <property type="entry name" value="A-sol_ELP1"/>
    <property type="match status" value="1"/>
</dbReference>
<reference evidence="13" key="1">
    <citation type="submission" date="2022-11" db="EMBL/GenBank/DDBJ databases">
        <title>Centuries of genome instability and evolution in soft-shell clam transmissible cancer (bioRxiv).</title>
        <authorList>
            <person name="Hart S.F.M."/>
            <person name="Yonemitsu M.A."/>
            <person name="Giersch R.M."/>
            <person name="Beal B.F."/>
            <person name="Arriagada G."/>
            <person name="Davis B.W."/>
            <person name="Ostrander E.A."/>
            <person name="Goff S.P."/>
            <person name="Metzger M.J."/>
        </authorList>
    </citation>
    <scope>NUCLEOTIDE SEQUENCE</scope>
    <source>
        <strain evidence="13">MELC-2E11</strain>
        <tissue evidence="13">Siphon/mantle</tissue>
    </source>
</reference>
<evidence type="ECO:0000256" key="4">
    <source>
        <dbReference type="ARBA" id="ARBA00022694"/>
    </source>
</evidence>
<dbReference type="Pfam" id="PF23878">
    <property type="entry name" value="TPR_ELP1"/>
    <property type="match status" value="1"/>
</dbReference>
<dbReference type="InterPro" id="IPR015943">
    <property type="entry name" value="WD40/YVTN_repeat-like_dom_sf"/>
</dbReference>
<sequence>MAAPLEKFHQVENARSARHLAVNFDNGVIYCASDRHVTGFDPVSGQVDLQVSLDSVEDVDRAARVVGLHHLAEDCALCVATSTGDILLVNLDTTQVEGVGSVASGVTAMGWSPASEIVCITTAEFVQVGWGKKETQFHGSVGKQAAQVKAEAMKPVTDWDDRCPRVTWRGDGMFFAIGSIHPDTGARQVCVWSREGVHHSTSENVDGIEQSLAWRPSGSLIATSQRRPNKHDIAFFEKNGLRHGEFTLPFKPDEIKVVEVCWNSSSTVLAVWCEDIDNKNSYVQLWTTGNYHWYLKQSLQFPGGEGHVRGVTWDPEHEFRLHVLAGAGGYLQYTWAWTTSNSQGRTGDDQAIVAVIDGASVLMTPMRDMIVPPPMCAYKLELPAPVNQVVFAPPPHSNDLAVVLIDNRIVIYRFEGKPAGEGVKVEAAGGNGFKHCCQFPTLQGIYSITGLEETSSYPLCLSHFTWVGDDVIVFSTVTMDTCPRSVLHKARIGDSAITVERSCPVESQIFGVAFDPNSLAVAIQLMDGSLLKYDHNDDMVLPWETSKGEEVQFVVPCSSMAVCDIGGEIASNCTSMMVHDEFLLLTTLQHTCRCISRHTPVKDLPTLSDGKAHPFDESIRRVERGSQIVISVPDDTKLVLQMPRGNLETIHPRALVLTAVRKQLDKLQFNEAFTIMRKHRINMNLLNDHNPEVFTANVGLFVRQVANVNHINLFLTDLLEEDVTVTMYTAAYERNKSVLPGGLNTQEQGKNKINTVCDAIRQALIDIDENQYLLSILTTYVRKTKPELEEALHIVKKLRELPVNLPHISAEEALKYLVFLVDVNELYDIALGTYDFNLVLMVAEKSQKDPKEYIPFLNDLRKLETNYQRFTIDKHLKRYEKALTHIVKCGPEHFQECLSLVNEHKLHTQALQLYPPSSSQYKEIANGYGDVLAEKRRHDEAAIMYVKGENWEAALSSYLACHQWQQVFCMTAHLKYSSDKEAEVARKLAEELKGRSRWGDAAVVQEQYAGEVEEAIVTLVQGSLWDEALRLMHKYKRTDFIETDLKPQLLESVEGLHGNLEQTRNTFLKQKARLAVVRQEKEKQRLELIESGGVCGGQDSDLFSDTSSATGESIQSSTPSTSSSVYSKMSGRSVKNRRKLEHKKWRLKEGSEFEDFALIASLAKSIKYVDDLRDEVRSLVRALVMFHYDKRGEQLQRDYDALLILLDQSIPEIWIDEDKDTEFKPVLGPTMTANAIALSVQQGRSVQTAADKEETTDPVVRFAPVLQKEKRWKLYALET</sequence>
<comment type="similarity">
    <text evidence="2 6">Belongs to the ELP1/IKA1 family.</text>
</comment>
<dbReference type="InterPro" id="IPR056169">
    <property type="entry name" value="HB_ELP1"/>
</dbReference>
<evidence type="ECO:0000259" key="11">
    <source>
        <dbReference type="Pfam" id="PF23925"/>
    </source>
</evidence>
<dbReference type="Pfam" id="PF23936">
    <property type="entry name" value="HB_ELP1"/>
    <property type="match status" value="1"/>
</dbReference>
<feature type="region of interest" description="Disordered" evidence="7">
    <location>
        <begin position="1099"/>
        <end position="1130"/>
    </location>
</feature>
<evidence type="ECO:0000313" key="14">
    <source>
        <dbReference type="Proteomes" id="UP001164746"/>
    </source>
</evidence>
<dbReference type="SUPFAM" id="SSF50978">
    <property type="entry name" value="WD40 repeat-like"/>
    <property type="match status" value="1"/>
</dbReference>